<dbReference type="AlphaFoldDB" id="A0A1F7GSH1"/>
<dbReference type="NCBIfam" id="TIGR03025">
    <property type="entry name" value="EPS_sugtrans"/>
    <property type="match status" value="1"/>
</dbReference>
<proteinExistence type="inferred from homology"/>
<feature type="domain" description="Bacterial sugar transferase" evidence="8">
    <location>
        <begin position="249"/>
        <end position="445"/>
    </location>
</feature>
<dbReference type="GO" id="GO:0016020">
    <property type="term" value="C:membrane"/>
    <property type="evidence" value="ECO:0007669"/>
    <property type="project" value="UniProtKB-SubCell"/>
</dbReference>
<evidence type="ECO:0000256" key="4">
    <source>
        <dbReference type="ARBA" id="ARBA00022692"/>
    </source>
</evidence>
<comment type="similarity">
    <text evidence="2">Belongs to the bacterial sugar transferase family.</text>
</comment>
<evidence type="ECO:0000256" key="6">
    <source>
        <dbReference type="ARBA" id="ARBA00023136"/>
    </source>
</evidence>
<feature type="transmembrane region" description="Helical" evidence="7">
    <location>
        <begin position="35"/>
        <end position="56"/>
    </location>
</feature>
<keyword evidence="3" id="KW-0808">Transferase</keyword>
<evidence type="ECO:0000256" key="2">
    <source>
        <dbReference type="ARBA" id="ARBA00006464"/>
    </source>
</evidence>
<comment type="subcellular location">
    <subcellularLocation>
        <location evidence="1">Membrane</location>
        <topology evidence="1">Multi-pass membrane protein</topology>
    </subcellularLocation>
</comment>
<reference evidence="9 10" key="1">
    <citation type="journal article" date="2016" name="Nat. Commun.">
        <title>Thousands of microbial genomes shed light on interconnected biogeochemical processes in an aquifer system.</title>
        <authorList>
            <person name="Anantharaman K."/>
            <person name="Brown C.T."/>
            <person name="Hug L.A."/>
            <person name="Sharon I."/>
            <person name="Castelle C.J."/>
            <person name="Probst A.J."/>
            <person name="Thomas B.C."/>
            <person name="Singh A."/>
            <person name="Wilkins M.J."/>
            <person name="Karaoz U."/>
            <person name="Brodie E.L."/>
            <person name="Williams K.H."/>
            <person name="Hubbard S.S."/>
            <person name="Banfield J.F."/>
        </authorList>
    </citation>
    <scope>NUCLEOTIDE SEQUENCE [LARGE SCALE GENOMIC DNA]</scope>
</reference>
<sequence>MLVAGTIIAYNLRINNFFGFLDLPPARYDFTSGQYTLWAVIFSLGSLFVFRFFSLYNLKSTRGSLRETYQVFGAVSSIMMAIILVMFLNRKLFSSRVVILTAWSAAIVLVSLGRMLIRYIQRQALKYGYGVHRLVVVGNAGVGQKLVKEFSRPANLAYRVIAHLKDTKNVIDKIKRIKAVDEIIQCDPLIAAKDLSDLYELADERNLVFKYVPNLFEAQTINVEILTVRGIPIMEIKKTPLDGWGRITKRTIDIFISFWLIIFTAPIMLAIILAIKLDSSGPILFSKFKGKKIKRVGQDAKPFNYFKFRSMRHESHNERYTTLAKLNSRYGSPLVKIKDDPRITKAGRFIRRFSLDELPEFFLVLVGKMSLVGPRPHLIEEVAKYQKHHLKVLRIKPGITGMAQISGRSDLNFEEEVKLDSYYIENWSLRRDLWILLHTPSAVLKKRKEI</sequence>
<dbReference type="PANTHER" id="PTHR30576">
    <property type="entry name" value="COLANIC BIOSYNTHESIS UDP-GLUCOSE LIPID CARRIER TRANSFERASE"/>
    <property type="match status" value="1"/>
</dbReference>
<feature type="transmembrane region" description="Helical" evidence="7">
    <location>
        <begin position="93"/>
        <end position="117"/>
    </location>
</feature>
<gene>
    <name evidence="9" type="ORF">A2866_05620</name>
</gene>
<evidence type="ECO:0000256" key="1">
    <source>
        <dbReference type="ARBA" id="ARBA00004141"/>
    </source>
</evidence>
<feature type="transmembrane region" description="Helical" evidence="7">
    <location>
        <begin position="68"/>
        <end position="87"/>
    </location>
</feature>
<dbReference type="InterPro" id="IPR003362">
    <property type="entry name" value="Bact_transf"/>
</dbReference>
<evidence type="ECO:0000259" key="8">
    <source>
        <dbReference type="Pfam" id="PF02397"/>
    </source>
</evidence>
<name>A0A1F7GSH1_9BACT</name>
<evidence type="ECO:0000256" key="3">
    <source>
        <dbReference type="ARBA" id="ARBA00022679"/>
    </source>
</evidence>
<evidence type="ECO:0000313" key="10">
    <source>
        <dbReference type="Proteomes" id="UP000177026"/>
    </source>
</evidence>
<evidence type="ECO:0000256" key="7">
    <source>
        <dbReference type="SAM" id="Phobius"/>
    </source>
</evidence>
<dbReference type="Proteomes" id="UP000177026">
    <property type="component" value="Unassembled WGS sequence"/>
</dbReference>
<organism evidence="9 10">
    <name type="scientific">Candidatus Roizmanbacteria bacterium RIFCSPHIGHO2_01_FULL_39_8</name>
    <dbReference type="NCBI Taxonomy" id="1802033"/>
    <lineage>
        <taxon>Bacteria</taxon>
        <taxon>Candidatus Roizmaniibacteriota</taxon>
    </lineage>
</organism>
<dbReference type="Pfam" id="PF13727">
    <property type="entry name" value="CoA_binding_3"/>
    <property type="match status" value="1"/>
</dbReference>
<keyword evidence="6 7" id="KW-0472">Membrane</keyword>
<accession>A0A1F7GSH1</accession>
<keyword evidence="5 7" id="KW-1133">Transmembrane helix</keyword>
<evidence type="ECO:0000256" key="5">
    <source>
        <dbReference type="ARBA" id="ARBA00022989"/>
    </source>
</evidence>
<dbReference type="EMBL" id="MFZI01000015">
    <property type="protein sequence ID" value="OGK21566.1"/>
    <property type="molecule type" value="Genomic_DNA"/>
</dbReference>
<dbReference type="PANTHER" id="PTHR30576:SF0">
    <property type="entry name" value="UNDECAPRENYL-PHOSPHATE N-ACETYLGALACTOSAMINYL 1-PHOSPHATE TRANSFERASE-RELATED"/>
    <property type="match status" value="1"/>
</dbReference>
<dbReference type="GO" id="GO:0016780">
    <property type="term" value="F:phosphotransferase activity, for other substituted phosphate groups"/>
    <property type="evidence" value="ECO:0007669"/>
    <property type="project" value="TreeGrafter"/>
</dbReference>
<dbReference type="InterPro" id="IPR017475">
    <property type="entry name" value="EPS_sugar_tfrase"/>
</dbReference>
<protein>
    <recommendedName>
        <fullName evidence="8">Bacterial sugar transferase domain-containing protein</fullName>
    </recommendedName>
</protein>
<evidence type="ECO:0000313" key="9">
    <source>
        <dbReference type="EMBL" id="OGK21566.1"/>
    </source>
</evidence>
<keyword evidence="4 7" id="KW-0812">Transmembrane</keyword>
<feature type="transmembrane region" description="Helical" evidence="7">
    <location>
        <begin position="254"/>
        <end position="275"/>
    </location>
</feature>
<dbReference type="Pfam" id="PF02397">
    <property type="entry name" value="Bac_transf"/>
    <property type="match status" value="1"/>
</dbReference>
<comment type="caution">
    <text evidence="9">The sequence shown here is derived from an EMBL/GenBank/DDBJ whole genome shotgun (WGS) entry which is preliminary data.</text>
</comment>